<evidence type="ECO:0000313" key="1">
    <source>
        <dbReference type="EMBL" id="GAA3975854.1"/>
    </source>
</evidence>
<comment type="caution">
    <text evidence="1">The sequence shown here is derived from an EMBL/GenBank/DDBJ whole genome shotgun (WGS) entry which is preliminary data.</text>
</comment>
<keyword evidence="2" id="KW-1185">Reference proteome</keyword>
<dbReference type="EMBL" id="BAABBO010000018">
    <property type="protein sequence ID" value="GAA3975854.1"/>
    <property type="molecule type" value="Genomic_DNA"/>
</dbReference>
<reference evidence="2" key="1">
    <citation type="journal article" date="2019" name="Int. J. Syst. Evol. Microbiol.">
        <title>The Global Catalogue of Microorganisms (GCM) 10K type strain sequencing project: providing services to taxonomists for standard genome sequencing and annotation.</title>
        <authorList>
            <consortium name="The Broad Institute Genomics Platform"/>
            <consortium name="The Broad Institute Genome Sequencing Center for Infectious Disease"/>
            <person name="Wu L."/>
            <person name="Ma J."/>
        </authorList>
    </citation>
    <scope>NUCLEOTIDE SEQUENCE [LARGE SCALE GENOMIC DNA]</scope>
    <source>
        <strain evidence="2">JCM 17555</strain>
    </source>
</reference>
<gene>
    <name evidence="1" type="ORF">GCM10022278_35910</name>
</gene>
<dbReference type="Proteomes" id="UP001501337">
    <property type="component" value="Unassembled WGS sequence"/>
</dbReference>
<proteinExistence type="predicted"/>
<organism evidence="1 2">
    <name type="scientific">Allohahella marinimesophila</name>
    <dbReference type="NCBI Taxonomy" id="1054972"/>
    <lineage>
        <taxon>Bacteria</taxon>
        <taxon>Pseudomonadati</taxon>
        <taxon>Pseudomonadota</taxon>
        <taxon>Gammaproteobacteria</taxon>
        <taxon>Oceanospirillales</taxon>
        <taxon>Hahellaceae</taxon>
        <taxon>Allohahella</taxon>
    </lineage>
</organism>
<accession>A0ABP7Q3V4</accession>
<protein>
    <submittedName>
        <fullName evidence="1">Uncharacterized protein</fullName>
    </submittedName>
</protein>
<sequence length="70" mass="7601">MDSPRQRQGGLFFPIIFVKRACRFTIGCDSFQPIGAEPGVVLVSYAERPGDQGEISPIPAPSTEIALTYT</sequence>
<evidence type="ECO:0000313" key="2">
    <source>
        <dbReference type="Proteomes" id="UP001501337"/>
    </source>
</evidence>
<name>A0ABP7Q3V4_9GAMM</name>